<dbReference type="SUPFAM" id="SSF53850">
    <property type="entry name" value="Periplasmic binding protein-like II"/>
    <property type="match status" value="1"/>
</dbReference>
<proteinExistence type="predicted"/>
<keyword evidence="2" id="KW-1185">Reference proteome</keyword>
<accession>A0A9X2HJB9</accession>
<dbReference type="PANTHER" id="PTHR30024">
    <property type="entry name" value="ALIPHATIC SULFONATES-BINDING PROTEIN-RELATED"/>
    <property type="match status" value="1"/>
</dbReference>
<dbReference type="AlphaFoldDB" id="A0A9X2HJB9"/>
<organism evidence="1 2">
    <name type="scientific">Sphingomonas tagetis</name>
    <dbReference type="NCBI Taxonomy" id="2949092"/>
    <lineage>
        <taxon>Bacteria</taxon>
        <taxon>Pseudomonadati</taxon>
        <taxon>Pseudomonadota</taxon>
        <taxon>Alphaproteobacteria</taxon>
        <taxon>Sphingomonadales</taxon>
        <taxon>Sphingomonadaceae</taxon>
        <taxon>Sphingomonas</taxon>
    </lineage>
</organism>
<dbReference type="Pfam" id="PF13379">
    <property type="entry name" value="NMT1_2"/>
    <property type="match status" value="1"/>
</dbReference>
<dbReference type="EMBL" id="JAMLDX010000008">
    <property type="protein sequence ID" value="MCP3731102.1"/>
    <property type="molecule type" value="Genomic_DNA"/>
</dbReference>
<protein>
    <submittedName>
        <fullName evidence="1">ABC transporter substrate-binding protein</fullName>
    </submittedName>
</protein>
<dbReference type="Proteomes" id="UP001139451">
    <property type="component" value="Unassembled WGS sequence"/>
</dbReference>
<dbReference type="Gene3D" id="3.40.190.10">
    <property type="entry name" value="Periplasmic binding protein-like II"/>
    <property type="match status" value="2"/>
</dbReference>
<reference evidence="1" key="1">
    <citation type="submission" date="2022-05" db="EMBL/GenBank/DDBJ databases">
        <title>Sphingomonas sp. strain MG17 Genome sequencing and assembly.</title>
        <authorList>
            <person name="Kim I."/>
        </authorList>
    </citation>
    <scope>NUCLEOTIDE SEQUENCE</scope>
    <source>
        <strain evidence="1">MG17</strain>
    </source>
</reference>
<comment type="caution">
    <text evidence="1">The sequence shown here is derived from an EMBL/GenBank/DDBJ whole genome shotgun (WGS) entry which is preliminary data.</text>
</comment>
<name>A0A9X2HJB9_9SPHN</name>
<sequence length="365" mass="40289">MSRKTIFIALGAVLVLGALLAYQFRSPAQPAAGQLPATLTIASIAYPHEGKQRYQGQTAIIQQQGWLEAELAKRGVKLIWFPVSTAVGGPVINEGFAGKRIDFASYGDFPAIIAVAGGVDLRLVVPVGRGQNAYVVVRNGVAANSIKDLKGKRIALHRGRPWELPFAKLVEANGLTLSDFRILNINPPASHAALASGDVDAVVLLSDAHLLVEKKVGRIIWSTKQAPQSWKMRAELFGRGDFVDRHPELTQLVADAYVRAQHWASDPARRDEVIDITSRAESPRSVVEAELNEPRVAWKDRYSPLYDDFMVAHYRDAAAYTFDQKLVRTKVDVDKLLDRRFATEALKRLNLQQHWQSATAEAAAR</sequence>
<dbReference type="PANTHER" id="PTHR30024:SF21">
    <property type="entry name" value="ABC TRANSPORTER SUBSTRATE-BINDING PROTEIN"/>
    <property type="match status" value="1"/>
</dbReference>
<evidence type="ECO:0000313" key="2">
    <source>
        <dbReference type="Proteomes" id="UP001139451"/>
    </source>
</evidence>
<dbReference type="RefSeq" id="WP_254293377.1">
    <property type="nucleotide sequence ID" value="NZ_JAMLDX010000008.1"/>
</dbReference>
<evidence type="ECO:0000313" key="1">
    <source>
        <dbReference type="EMBL" id="MCP3731102.1"/>
    </source>
</evidence>
<gene>
    <name evidence="1" type="ORF">M9978_11750</name>
</gene>